<organism evidence="4 5">
    <name type="scientific">Phytophthora infestans</name>
    <name type="common">Potato late blight agent</name>
    <name type="synonym">Botrytis infestans</name>
    <dbReference type="NCBI Taxonomy" id="4787"/>
    <lineage>
        <taxon>Eukaryota</taxon>
        <taxon>Sar</taxon>
        <taxon>Stramenopiles</taxon>
        <taxon>Oomycota</taxon>
        <taxon>Peronosporomycetes</taxon>
        <taxon>Peronosporales</taxon>
        <taxon>Peronosporaceae</taxon>
        <taxon>Phytophthora</taxon>
    </lineage>
</organism>
<evidence type="ECO:0000313" key="4">
    <source>
        <dbReference type="EMBL" id="KAF4143586.1"/>
    </source>
</evidence>
<dbReference type="Proteomes" id="UP000704712">
    <property type="component" value="Unassembled WGS sequence"/>
</dbReference>
<dbReference type="SUPFAM" id="SSF53098">
    <property type="entry name" value="Ribonuclease H-like"/>
    <property type="match status" value="1"/>
</dbReference>
<name>A0A8S9URL1_PHYIN</name>
<dbReference type="PROSITE" id="PS50994">
    <property type="entry name" value="INTEGRASE"/>
    <property type="match status" value="1"/>
</dbReference>
<evidence type="ECO:0000259" key="3">
    <source>
        <dbReference type="PROSITE" id="PS50994"/>
    </source>
</evidence>
<feature type="domain" description="Integrase catalytic" evidence="3">
    <location>
        <begin position="174"/>
        <end position="301"/>
    </location>
</feature>
<dbReference type="Gene3D" id="3.30.420.10">
    <property type="entry name" value="Ribonuclease H-like superfamily/Ribonuclease H"/>
    <property type="match status" value="1"/>
</dbReference>
<dbReference type="PANTHER" id="PTHR42648:SF28">
    <property type="entry name" value="TRANSPOSON-ENCODED PROTEIN WITH RIBONUCLEASE H-LIKE AND RETROVIRUS ZINC FINGER-LIKE DOMAINS"/>
    <property type="match status" value="1"/>
</dbReference>
<dbReference type="GO" id="GO:0004252">
    <property type="term" value="F:serine-type endopeptidase activity"/>
    <property type="evidence" value="ECO:0007669"/>
    <property type="project" value="UniProtKB-EC"/>
</dbReference>
<dbReference type="InterPro" id="IPR036852">
    <property type="entry name" value="Peptidase_S8/S53_dom_sf"/>
</dbReference>
<dbReference type="EC" id="3.4.21.62" evidence="2"/>
<dbReference type="InterPro" id="IPR036397">
    <property type="entry name" value="RNaseH_sf"/>
</dbReference>
<evidence type="ECO:0000313" key="5">
    <source>
        <dbReference type="Proteomes" id="UP000704712"/>
    </source>
</evidence>
<dbReference type="InterPro" id="IPR012337">
    <property type="entry name" value="RNaseH-like_sf"/>
</dbReference>
<dbReference type="InterPro" id="IPR039537">
    <property type="entry name" value="Retrotran_Ty1/copia-like"/>
</dbReference>
<proteinExistence type="predicted"/>
<dbReference type="GO" id="GO:0015074">
    <property type="term" value="P:DNA integration"/>
    <property type="evidence" value="ECO:0007669"/>
    <property type="project" value="InterPro"/>
</dbReference>
<accession>A0A8S9URL1</accession>
<protein>
    <recommendedName>
        <fullName evidence="2">subtilisin</fullName>
        <ecNumber evidence="2">3.4.21.62</ecNumber>
    </recommendedName>
</protein>
<dbReference type="InterPro" id="IPR001584">
    <property type="entry name" value="Integrase_cat-core"/>
</dbReference>
<evidence type="ECO:0000256" key="1">
    <source>
        <dbReference type="ARBA" id="ARBA00023529"/>
    </source>
</evidence>
<comment type="caution">
    <text evidence="4">The sequence shown here is derived from an EMBL/GenBank/DDBJ whole genome shotgun (WGS) entry which is preliminary data.</text>
</comment>
<dbReference type="GO" id="GO:0003676">
    <property type="term" value="F:nucleic acid binding"/>
    <property type="evidence" value="ECO:0007669"/>
    <property type="project" value="InterPro"/>
</dbReference>
<sequence length="301" mass="32840">MGSCADIHDAEPCGEHVIQVADERTLIATARGSLRLDNGTVLHDVVVVPGITRTLISVAALFKDGMHVSFSGHKCEVFGRLLFSGVVRGGIYELQGGTSRSAAASALVAQAPKYSKNDLRHWHQRLAHLNYNSILELENSGKVKGLKIVGPRVLNDKCEACALSKVTARSAPKKATRPQLSKDEVCHADLAGSMQRSIHGNHYFLALKWIGFTHISFLRNKSDAAAAFEDYLVIVNRRSDNQPHSIKVLRSDNGGEFEGTAFQSVCSAAGIEREYSEPHAHYQNGVVERANRTISETARTL</sequence>
<comment type="catalytic activity">
    <reaction evidence="1">
        <text>Hydrolysis of proteins with broad specificity for peptide bonds, and a preference for a large uncharged residue in P1. Hydrolyzes peptide amides.</text>
        <dbReference type="EC" id="3.4.21.62"/>
    </reaction>
</comment>
<reference evidence="4" key="1">
    <citation type="submission" date="2020-03" db="EMBL/GenBank/DDBJ databases">
        <title>Hybrid Assembly of Korean Phytophthora infestans isolates.</title>
        <authorList>
            <person name="Prokchorchik M."/>
            <person name="Lee Y."/>
            <person name="Seo J."/>
            <person name="Cho J.-H."/>
            <person name="Park Y.-E."/>
            <person name="Jang D.-C."/>
            <person name="Im J.-S."/>
            <person name="Choi J.-G."/>
            <person name="Park H.-J."/>
            <person name="Lee G.-B."/>
            <person name="Lee Y.-G."/>
            <person name="Hong S.-Y."/>
            <person name="Cho K."/>
            <person name="Sohn K.H."/>
        </authorList>
    </citation>
    <scope>NUCLEOTIDE SEQUENCE</scope>
    <source>
        <strain evidence="4">KR_2_A2</strain>
    </source>
</reference>
<dbReference type="GO" id="GO:0006508">
    <property type="term" value="P:proteolysis"/>
    <property type="evidence" value="ECO:0007669"/>
    <property type="project" value="InterPro"/>
</dbReference>
<dbReference type="PANTHER" id="PTHR42648">
    <property type="entry name" value="TRANSPOSASE, PUTATIVE-RELATED"/>
    <property type="match status" value="1"/>
</dbReference>
<gene>
    <name evidence="4" type="ORF">GN958_ATG07319</name>
</gene>
<dbReference type="Pfam" id="PF13976">
    <property type="entry name" value="gag_pre-integrs"/>
    <property type="match status" value="1"/>
</dbReference>
<dbReference type="SUPFAM" id="SSF52743">
    <property type="entry name" value="Subtilisin-like"/>
    <property type="match status" value="1"/>
</dbReference>
<evidence type="ECO:0000256" key="2">
    <source>
        <dbReference type="ARBA" id="ARBA00023619"/>
    </source>
</evidence>
<dbReference type="EMBL" id="JAACNO010001006">
    <property type="protein sequence ID" value="KAF4143586.1"/>
    <property type="molecule type" value="Genomic_DNA"/>
</dbReference>
<dbReference type="AlphaFoldDB" id="A0A8S9URL1"/>
<dbReference type="InterPro" id="IPR025724">
    <property type="entry name" value="GAG-pre-integrase_dom"/>
</dbReference>